<reference evidence="3" key="1">
    <citation type="submission" date="2017-02" db="UniProtKB">
        <authorList>
            <consortium name="WormBaseParasite"/>
        </authorList>
    </citation>
    <scope>IDENTIFICATION</scope>
</reference>
<reference evidence="1 2" key="2">
    <citation type="submission" date="2018-11" db="EMBL/GenBank/DDBJ databases">
        <authorList>
            <consortium name="Pathogen Informatics"/>
        </authorList>
    </citation>
    <scope>NUCLEOTIDE SEQUENCE [LARGE SCALE GENOMIC DNA]</scope>
</reference>
<dbReference type="WBParaSite" id="BTMF_0000094001-mRNA-1">
    <property type="protein sequence ID" value="BTMF_0000094001-mRNA-1"/>
    <property type="gene ID" value="BTMF_0000094001"/>
</dbReference>
<organism evidence="3">
    <name type="scientific">Brugia timori</name>
    <dbReference type="NCBI Taxonomy" id="42155"/>
    <lineage>
        <taxon>Eukaryota</taxon>
        <taxon>Metazoa</taxon>
        <taxon>Ecdysozoa</taxon>
        <taxon>Nematoda</taxon>
        <taxon>Chromadorea</taxon>
        <taxon>Rhabditida</taxon>
        <taxon>Spirurina</taxon>
        <taxon>Spiruromorpha</taxon>
        <taxon>Filarioidea</taxon>
        <taxon>Onchocercidae</taxon>
        <taxon>Brugia</taxon>
    </lineage>
</organism>
<dbReference type="Proteomes" id="UP000280834">
    <property type="component" value="Unassembled WGS sequence"/>
</dbReference>
<accession>A0A0R3Q3S2</accession>
<sequence length="108" mass="11073">MSTIKTVTPQEDFLVAVNGDYNLPFDEINVTVAGALVAGTVLEDATKVAVTGSTAILGILAQDKPAGAAWARVMTRGNPTSVNAQALNAYFASAKPLLAAKGIVVVND</sequence>
<evidence type="ECO:0000313" key="3">
    <source>
        <dbReference type="WBParaSite" id="BTMF_0000094001-mRNA-1"/>
    </source>
</evidence>
<dbReference type="AlphaFoldDB" id="A0A0R3Q3S2"/>
<evidence type="ECO:0000313" key="1">
    <source>
        <dbReference type="EMBL" id="VDO07295.1"/>
    </source>
</evidence>
<proteinExistence type="predicted"/>
<protein>
    <submittedName>
        <fullName evidence="3">Head decoration protein</fullName>
    </submittedName>
</protein>
<name>A0A0R3Q3S2_9BILA</name>
<gene>
    <name evidence="1" type="ORF">BTMF_LOCUS304</name>
</gene>
<dbReference type="EMBL" id="UZAG01000132">
    <property type="protein sequence ID" value="VDO07295.1"/>
    <property type="molecule type" value="Genomic_DNA"/>
</dbReference>
<evidence type="ECO:0000313" key="2">
    <source>
        <dbReference type="Proteomes" id="UP000280834"/>
    </source>
</evidence>
<keyword evidence="2" id="KW-1185">Reference proteome</keyword>